<feature type="transmembrane region" description="Helical" evidence="1">
    <location>
        <begin position="227"/>
        <end position="246"/>
    </location>
</feature>
<dbReference type="VEuPathDB" id="MicrosporidiaDB:VICG_01808"/>
<organism evidence="2 3">
    <name type="scientific">Vittaforma corneae (strain ATCC 50505)</name>
    <name type="common">Microsporidian parasite</name>
    <name type="synonym">Nosema corneum</name>
    <dbReference type="NCBI Taxonomy" id="993615"/>
    <lineage>
        <taxon>Eukaryota</taxon>
        <taxon>Fungi</taxon>
        <taxon>Fungi incertae sedis</taxon>
        <taxon>Microsporidia</taxon>
        <taxon>Nosematidae</taxon>
        <taxon>Vittaforma</taxon>
    </lineage>
</organism>
<dbReference type="EMBL" id="JH370148">
    <property type="protein sequence ID" value="ELA41209.1"/>
    <property type="molecule type" value="Genomic_DNA"/>
</dbReference>
<feature type="transmembrane region" description="Helical" evidence="1">
    <location>
        <begin position="178"/>
        <end position="206"/>
    </location>
</feature>
<evidence type="ECO:0000313" key="2">
    <source>
        <dbReference type="EMBL" id="ELA41209.1"/>
    </source>
</evidence>
<dbReference type="HOGENOM" id="CLU_987667_0_0_1"/>
<keyword evidence="1" id="KW-1133">Transmembrane helix</keyword>
<accession>L2GKQ8</accession>
<feature type="transmembrane region" description="Helical" evidence="1">
    <location>
        <begin position="108"/>
        <end position="126"/>
    </location>
</feature>
<name>L2GKQ8_VITCO</name>
<proteinExistence type="predicted"/>
<protein>
    <submittedName>
        <fullName evidence="2">Uncharacterized protein</fullName>
    </submittedName>
</protein>
<feature type="non-terminal residue" evidence="2">
    <location>
        <position position="261"/>
    </location>
</feature>
<keyword evidence="1" id="KW-0472">Membrane</keyword>
<evidence type="ECO:0000256" key="1">
    <source>
        <dbReference type="SAM" id="Phobius"/>
    </source>
</evidence>
<dbReference type="InParanoid" id="L2GKQ8"/>
<dbReference type="Proteomes" id="UP000011082">
    <property type="component" value="Unassembled WGS sequence"/>
</dbReference>
<sequence length="261" mass="29757">MEEAYQNTISNRSESLINYLKNFLPITVASTTWESRNLKDGAINHTKTIVDASQNSSICKIDIDADSEGIITEDYLIGCLKDVLSISGEFADAIVSTLLTPFRMLSPVYITLLILSILLFLAIFYIDNSIAFSAVYYAYLSNFSLAICIIFANFSILQKASTISSGELPKGLEFFIRLYPYGWMFCEVFVMLLYCFYFISYILYASTKDYKDEESQAMRRYIRDRRARLSAALLLSLIVSEIYYFICRMAMVWMGSILAGF</sequence>
<evidence type="ECO:0000313" key="3">
    <source>
        <dbReference type="Proteomes" id="UP000011082"/>
    </source>
</evidence>
<dbReference type="AlphaFoldDB" id="L2GKQ8"/>
<reference evidence="3" key="1">
    <citation type="submission" date="2011-05" db="EMBL/GenBank/DDBJ databases">
        <title>The genome sequence of Vittaforma corneae strain ATCC 50505.</title>
        <authorList>
            <consortium name="The Broad Institute Genome Sequencing Platform"/>
            <person name="Cuomo C."/>
            <person name="Didier E."/>
            <person name="Bowers L."/>
            <person name="Young S.K."/>
            <person name="Zeng Q."/>
            <person name="Gargeya S."/>
            <person name="Fitzgerald M."/>
            <person name="Haas B."/>
            <person name="Abouelleil A."/>
            <person name="Alvarado L."/>
            <person name="Arachchi H.M."/>
            <person name="Berlin A."/>
            <person name="Chapman S.B."/>
            <person name="Gearin G."/>
            <person name="Goldberg J."/>
            <person name="Griggs A."/>
            <person name="Gujja S."/>
            <person name="Hansen M."/>
            <person name="Heiman D."/>
            <person name="Howarth C."/>
            <person name="Larimer J."/>
            <person name="Lui A."/>
            <person name="MacDonald P.J.P."/>
            <person name="McCowen C."/>
            <person name="Montmayeur A."/>
            <person name="Murphy C."/>
            <person name="Neiman D."/>
            <person name="Pearson M."/>
            <person name="Priest M."/>
            <person name="Roberts A."/>
            <person name="Saif S."/>
            <person name="Shea T."/>
            <person name="Sisk P."/>
            <person name="Stolte C."/>
            <person name="Sykes S."/>
            <person name="Wortman J."/>
            <person name="Nusbaum C."/>
            <person name="Birren B."/>
        </authorList>
    </citation>
    <scope>NUCLEOTIDE SEQUENCE [LARGE SCALE GENOMIC DNA]</scope>
    <source>
        <strain evidence="3">ATCC 50505</strain>
    </source>
</reference>
<feature type="transmembrane region" description="Helical" evidence="1">
    <location>
        <begin position="138"/>
        <end position="158"/>
    </location>
</feature>
<keyword evidence="1" id="KW-0812">Transmembrane</keyword>
<dbReference type="GeneID" id="19882518"/>
<keyword evidence="3" id="KW-1185">Reference proteome</keyword>
<gene>
    <name evidence="2" type="ORF">VICG_01808</name>
</gene>
<dbReference type="RefSeq" id="XP_007605253.1">
    <property type="nucleotide sequence ID" value="XM_007605191.1"/>
</dbReference>